<evidence type="ECO:0000259" key="2">
    <source>
        <dbReference type="Pfam" id="PF07484"/>
    </source>
</evidence>
<dbReference type="SUPFAM" id="SSF88874">
    <property type="entry name" value="Receptor-binding domain of short tail fibre protein gp12"/>
    <property type="match status" value="1"/>
</dbReference>
<evidence type="ECO:0000259" key="1">
    <source>
        <dbReference type="Pfam" id="PF04865"/>
    </source>
</evidence>
<dbReference type="Pfam" id="PF04865">
    <property type="entry name" value="Baseplate_J"/>
    <property type="match status" value="1"/>
</dbReference>
<comment type="caution">
    <text evidence="3">The sequence shown here is derived from an EMBL/GenBank/DDBJ whole genome shotgun (WGS) entry which is preliminary data.</text>
</comment>
<evidence type="ECO:0000313" key="3">
    <source>
        <dbReference type="EMBL" id="KAL0264036.1"/>
    </source>
</evidence>
<accession>A0AAW2H6V6</accession>
<dbReference type="Pfam" id="PF07484">
    <property type="entry name" value="Collar"/>
    <property type="match status" value="1"/>
</dbReference>
<dbReference type="AlphaFoldDB" id="A0AAW2H6V6"/>
<proteinExistence type="predicted"/>
<feature type="domain" description="Baseplate protein J-like barrel" evidence="1">
    <location>
        <begin position="50"/>
        <end position="133"/>
    </location>
</feature>
<protein>
    <submittedName>
        <fullName evidence="3">Uncharacterized protein</fullName>
    </submittedName>
</protein>
<feature type="domain" description="Phage tail collar" evidence="2">
    <location>
        <begin position="613"/>
        <end position="657"/>
    </location>
</feature>
<dbReference type="EMBL" id="JARGDH010000031">
    <property type="protein sequence ID" value="KAL0264036.1"/>
    <property type="molecule type" value="Genomic_DNA"/>
</dbReference>
<dbReference type="InterPro" id="IPR011083">
    <property type="entry name" value="Phage_tail_collar_dom"/>
</dbReference>
<dbReference type="InterPro" id="IPR006949">
    <property type="entry name" value="Barrel_Baseplate_J-like"/>
</dbReference>
<gene>
    <name evidence="3" type="ORF">PYX00_010893</name>
</gene>
<dbReference type="PANTHER" id="PTHR37829">
    <property type="entry name" value="PHAGE-LIKE ELEMENT PBSX PROTEIN XKDT"/>
    <property type="match status" value="1"/>
</dbReference>
<organism evidence="3">
    <name type="scientific">Menopon gallinae</name>
    <name type="common">poultry shaft louse</name>
    <dbReference type="NCBI Taxonomy" id="328185"/>
    <lineage>
        <taxon>Eukaryota</taxon>
        <taxon>Metazoa</taxon>
        <taxon>Ecdysozoa</taxon>
        <taxon>Arthropoda</taxon>
        <taxon>Hexapoda</taxon>
        <taxon>Insecta</taxon>
        <taxon>Pterygota</taxon>
        <taxon>Neoptera</taxon>
        <taxon>Paraneoptera</taxon>
        <taxon>Psocodea</taxon>
        <taxon>Troctomorpha</taxon>
        <taxon>Phthiraptera</taxon>
        <taxon>Amblycera</taxon>
        <taxon>Menoponidae</taxon>
        <taxon>Menopon</taxon>
    </lineage>
</organism>
<name>A0AAW2H6V6_9NEOP</name>
<dbReference type="PANTHER" id="PTHR37829:SF3">
    <property type="entry name" value="PROTEIN JAYE-RELATED"/>
    <property type="match status" value="1"/>
</dbReference>
<sequence length="757" mass="85286">MDVRQAQLLEEGLAYAFSQLDIRSAQGVFLDILAGNANISRLPATRSVTTLEFRGEIGVEIPQGFLVSFPQKEPLVFQTLQSVRLGASKTARVSAQCLQTGARGNVEKNLITNIVSPLEGLESVRNITPATGGKEEESDEELRQRYRKITSSTPNLANFYKRLLAIEGVQFVDIRENITLSIQDDIPPMSVVIVIEGGKKSDIGQALCELASLPFRTVGQEEVEVLNSAGRPVKYYFTRPQQVAIDALRIRIFKSSAQPLEGAFLASIKNNIKDYVNLHIGTHRTIREEELKASIELASLQNYPHEWNRIKHIAIDFCLEGKWGNVLSFSYWQKPVISCEDIFLEEDLFASSGLSKAQQGALSRTKKDIASFNLSQAKNLSSLSDLHQAKGANLERLARLLGFMGDCGAQKQDFLLYLLSQNSNGSLDFWQKAFSALGLNTSRIDIWERFSIEALLLNSHWLLDTAVLLDGEGSLNGYTRYEAYIDFLVLRSHDFSPNLQDFVNRTRYVGRRVLTREVLECQAGIANSLVYPSLENLLDASWVLDANLFLSWDDLGQVNELRIGCGANAKPPSLSDTDLSQTIYRSQRQELLKRSSSLVFQEWDWFCIKTDDPRYALADGGELKRDEYPILNQKMQELNYPYGEGDGSTTFNLPDLMSARRFVRSADKELKNIGQVQEDTMQVWESDLSDVVSGVRYEEAQEKKGFKAKMRSDFSYPNGPNHIFYVYYTLSNKEAGLRTSEENRPVNMALLPYIRVK</sequence>
<dbReference type="InterPro" id="IPR052399">
    <property type="entry name" value="Phage_Baseplate_Assmbl_Protein"/>
</dbReference>
<reference evidence="3" key="1">
    <citation type="journal article" date="2024" name="Gigascience">
        <title>Chromosome-level genome of the poultry shaft louse Menopon gallinae provides insight into the host-switching and adaptive evolution of parasitic lice.</title>
        <authorList>
            <person name="Xu Y."/>
            <person name="Ma L."/>
            <person name="Liu S."/>
            <person name="Liang Y."/>
            <person name="Liu Q."/>
            <person name="He Z."/>
            <person name="Tian L."/>
            <person name="Duan Y."/>
            <person name="Cai W."/>
            <person name="Li H."/>
            <person name="Song F."/>
        </authorList>
    </citation>
    <scope>NUCLEOTIDE SEQUENCE</scope>
    <source>
        <strain evidence="3">Cailab_2023a</strain>
    </source>
</reference>